<keyword evidence="2" id="KW-0472">Membrane</keyword>
<name>A0A1S3PT59_SALSA</name>
<feature type="domain" description="Ig-like" evidence="3">
    <location>
        <begin position="15"/>
        <end position="140"/>
    </location>
</feature>
<dbReference type="KEGG" id="sasa:106587226"/>
<reference evidence="5" key="1">
    <citation type="submission" date="2025-08" db="UniProtKB">
        <authorList>
            <consortium name="RefSeq"/>
        </authorList>
    </citation>
    <scope>IDENTIFICATION</scope>
</reference>
<keyword evidence="2" id="KW-0812">Transmembrane</keyword>
<keyword evidence="4" id="KW-1185">Reference proteome</keyword>
<accession>A0A1S3PT59</accession>
<dbReference type="InterPro" id="IPR036179">
    <property type="entry name" value="Ig-like_dom_sf"/>
</dbReference>
<feature type="transmembrane region" description="Helical" evidence="2">
    <location>
        <begin position="27"/>
        <end position="46"/>
    </location>
</feature>
<protein>
    <submittedName>
        <fullName evidence="5">Uncharacterized protein isoform X1</fullName>
    </submittedName>
</protein>
<dbReference type="Proteomes" id="UP001652741">
    <property type="component" value="Chromosome ssa26"/>
</dbReference>
<dbReference type="AlphaFoldDB" id="A0A1S3PT59"/>
<feature type="domain" description="Ig-like" evidence="3">
    <location>
        <begin position="160"/>
        <end position="247"/>
    </location>
</feature>
<evidence type="ECO:0000313" key="5">
    <source>
        <dbReference type="RefSeq" id="XP_014030878.2"/>
    </source>
</evidence>
<organism evidence="4 5">
    <name type="scientific">Salmo salar</name>
    <name type="common">Atlantic salmon</name>
    <dbReference type="NCBI Taxonomy" id="8030"/>
    <lineage>
        <taxon>Eukaryota</taxon>
        <taxon>Metazoa</taxon>
        <taxon>Chordata</taxon>
        <taxon>Craniata</taxon>
        <taxon>Vertebrata</taxon>
        <taxon>Euteleostomi</taxon>
        <taxon>Actinopterygii</taxon>
        <taxon>Neopterygii</taxon>
        <taxon>Teleostei</taxon>
        <taxon>Protacanthopterygii</taxon>
        <taxon>Salmoniformes</taxon>
        <taxon>Salmonidae</taxon>
        <taxon>Salmoninae</taxon>
        <taxon>Salmo</taxon>
    </lineage>
</organism>
<dbReference type="GeneID" id="106587226"/>
<evidence type="ECO:0000256" key="2">
    <source>
        <dbReference type="SAM" id="Phobius"/>
    </source>
</evidence>
<evidence type="ECO:0000313" key="4">
    <source>
        <dbReference type="Proteomes" id="UP001652741"/>
    </source>
</evidence>
<dbReference type="InterPro" id="IPR003599">
    <property type="entry name" value="Ig_sub"/>
</dbReference>
<dbReference type="PROSITE" id="PS50835">
    <property type="entry name" value="IG_LIKE"/>
    <property type="match status" value="2"/>
</dbReference>
<keyword evidence="2" id="KW-1133">Transmembrane helix</keyword>
<evidence type="ECO:0000259" key="3">
    <source>
        <dbReference type="PROSITE" id="PS50835"/>
    </source>
</evidence>
<gene>
    <name evidence="5" type="primary">LOC106587226</name>
</gene>
<evidence type="ECO:0000256" key="1">
    <source>
        <dbReference type="SAM" id="MobiDB-lite"/>
    </source>
</evidence>
<dbReference type="Gene3D" id="2.60.40.10">
    <property type="entry name" value="Immunoglobulins"/>
    <property type="match status" value="2"/>
</dbReference>
<dbReference type="InterPro" id="IPR013783">
    <property type="entry name" value="Ig-like_fold"/>
</dbReference>
<feature type="transmembrane region" description="Helical" evidence="2">
    <location>
        <begin position="270"/>
        <end position="294"/>
    </location>
</feature>
<dbReference type="InterPro" id="IPR007110">
    <property type="entry name" value="Ig-like_dom"/>
</dbReference>
<dbReference type="SUPFAM" id="SSF48726">
    <property type="entry name" value="Immunoglobulin"/>
    <property type="match status" value="2"/>
</dbReference>
<sequence>MSQIKESLSSFRSIPQMHKVERVNQQVFQQALNTMIMFILILCALSREAMVQTTAKKIVPAKIYWTTTGTIMEGSDLVVKCSTHGRKEDKVAYVYLCINGVAVEQKKTMQEDTFFTMKSVTGQQTGNYSCVFSKTPYPLSEVQGKGDNYLFIQVMDRILPADISLAGSRTVRKGDGVEFKCTISDPSFQTQNTSDLVHAYLCKYGSVVQMQVFDVKSTEATFTIKSFNENDAGNYSCVLDLQSKTLKDKDRTFYGNNAVFLQVNVSWSHFITPVVFCVCFLLILSLIVGTWWLFIKQGALQCYCGRTPRQEENDVPMTGEGDDGTLNMEGESSDEFACDSEASGEEYQDLCDEVETYHEMEDATYHEIPGETRNIKHVIVRVQENADLRPSPQSSGVSCDAANQGPDAEDVYAKSCKKTGRHLYMP</sequence>
<feature type="region of interest" description="Disordered" evidence="1">
    <location>
        <begin position="387"/>
        <end position="406"/>
    </location>
</feature>
<dbReference type="RefSeq" id="XP_014030878.2">
    <property type="nucleotide sequence ID" value="XM_014175403.2"/>
</dbReference>
<dbReference type="SMART" id="SM00409">
    <property type="entry name" value="IG"/>
    <property type="match status" value="2"/>
</dbReference>
<proteinExistence type="predicted"/>